<keyword evidence="3" id="KW-1185">Reference proteome</keyword>
<proteinExistence type="predicted"/>
<feature type="domain" description="NADAR" evidence="1">
    <location>
        <begin position="16"/>
        <end position="170"/>
    </location>
</feature>
<name>A0A1Y2MET8_EPING</name>
<evidence type="ECO:0000313" key="2">
    <source>
        <dbReference type="EMBL" id="OSS54646.1"/>
    </source>
</evidence>
<dbReference type="InParanoid" id="A0A1Y2MET8"/>
<evidence type="ECO:0000259" key="1">
    <source>
        <dbReference type="Pfam" id="PF08719"/>
    </source>
</evidence>
<dbReference type="InterPro" id="IPR037238">
    <property type="entry name" value="YbiA-like_sf"/>
</dbReference>
<gene>
    <name evidence="2" type="ORF">B5807_00468</name>
</gene>
<dbReference type="Proteomes" id="UP000193240">
    <property type="component" value="Unassembled WGS sequence"/>
</dbReference>
<dbReference type="Pfam" id="PF08719">
    <property type="entry name" value="NADAR"/>
    <property type="match status" value="1"/>
</dbReference>
<protein>
    <recommendedName>
        <fullName evidence="1">NADAR domain-containing protein</fullName>
    </recommendedName>
</protein>
<organism evidence="2 3">
    <name type="scientific">Epicoccum nigrum</name>
    <name type="common">Soil fungus</name>
    <name type="synonym">Epicoccum purpurascens</name>
    <dbReference type="NCBI Taxonomy" id="105696"/>
    <lineage>
        <taxon>Eukaryota</taxon>
        <taxon>Fungi</taxon>
        <taxon>Dikarya</taxon>
        <taxon>Ascomycota</taxon>
        <taxon>Pezizomycotina</taxon>
        <taxon>Dothideomycetes</taxon>
        <taxon>Pleosporomycetidae</taxon>
        <taxon>Pleosporales</taxon>
        <taxon>Pleosporineae</taxon>
        <taxon>Didymellaceae</taxon>
        <taxon>Epicoccum</taxon>
    </lineage>
</organism>
<dbReference type="Gene3D" id="1.10.357.40">
    <property type="entry name" value="YbiA-like"/>
    <property type="match status" value="1"/>
</dbReference>
<dbReference type="NCBIfam" id="TIGR02464">
    <property type="entry name" value="ribofla_fusion"/>
    <property type="match status" value="1"/>
</dbReference>
<sequence>MPTNTSTSSPPSRPVFFWRPHEEGTGYLGQWYPSVFTVSGDTYATCEMWMMVQKARLFGDEDTAKQMLQTTDPKTHKDLGRLVRNFDNALWDEKKLDIVVQGNMYKFTIAEDAENLRAWLLATGDRMLVEASPSDRVWGVGFTEKNAGANRHRWGQNLLGKALMVVRARLEAERAEAQNKARTA</sequence>
<dbReference type="AlphaFoldDB" id="A0A1Y2MET8"/>
<dbReference type="CDD" id="cd15457">
    <property type="entry name" value="NADAR"/>
    <property type="match status" value="1"/>
</dbReference>
<dbReference type="OMA" id="WMMAAKA"/>
<accession>A0A1Y2MET8</accession>
<dbReference type="InterPro" id="IPR012816">
    <property type="entry name" value="NADAR"/>
</dbReference>
<dbReference type="EMBL" id="KZ107838">
    <property type="protein sequence ID" value="OSS54646.1"/>
    <property type="molecule type" value="Genomic_DNA"/>
</dbReference>
<reference evidence="2 3" key="1">
    <citation type="journal article" date="2017" name="Genome Announc.">
        <title>Genome sequence of the saprophytic ascomycete Epicoccum nigrum ICMP 19927 strain isolated from New Zealand.</title>
        <authorList>
            <person name="Fokin M."/>
            <person name="Fleetwood D."/>
            <person name="Weir B.S."/>
            <person name="Villas-Boas S.G."/>
        </authorList>
    </citation>
    <scope>NUCLEOTIDE SEQUENCE [LARGE SCALE GENOMIC DNA]</scope>
    <source>
        <strain evidence="2 3">ICMP 19927</strain>
    </source>
</reference>
<dbReference type="SUPFAM" id="SSF143990">
    <property type="entry name" value="YbiA-like"/>
    <property type="match status" value="1"/>
</dbReference>
<dbReference type="STRING" id="105696.A0A1Y2MET8"/>
<evidence type="ECO:0000313" key="3">
    <source>
        <dbReference type="Proteomes" id="UP000193240"/>
    </source>
</evidence>